<dbReference type="EMBL" id="GECU01003951">
    <property type="protein sequence ID" value="JAT03756.1"/>
    <property type="molecule type" value="Transcribed_RNA"/>
</dbReference>
<feature type="chain" id="PRO_5008586258" evidence="2">
    <location>
        <begin position="19"/>
        <end position="583"/>
    </location>
</feature>
<dbReference type="AlphaFoldDB" id="A0A1B6JX25"/>
<keyword evidence="2" id="KW-0732">Signal</keyword>
<dbReference type="PANTHER" id="PTHR22255:SF4">
    <property type="entry name" value="CATION-INDEPENDENT MANNOSE-6-PHOSPHATE RECEPTOR"/>
    <property type="match status" value="1"/>
</dbReference>
<feature type="domain" description="DUF7045" evidence="6">
    <location>
        <begin position="404"/>
        <end position="506"/>
    </location>
</feature>
<name>A0A1B6JX25_9HEMI</name>
<evidence type="ECO:0000259" key="3">
    <source>
        <dbReference type="Pfam" id="PF23069"/>
    </source>
</evidence>
<dbReference type="Pfam" id="PF23071">
    <property type="entry name" value="DUF7044"/>
    <property type="match status" value="1"/>
</dbReference>
<dbReference type="Pfam" id="PF23069">
    <property type="entry name" value="DUF7042"/>
    <property type="match status" value="1"/>
</dbReference>
<dbReference type="Pfam" id="PF23073">
    <property type="entry name" value="DUF7045"/>
    <property type="match status" value="1"/>
</dbReference>
<sequence>MFVFRTVVAAHLLYLCQASCYFSAELQGEYVMQTVTAGAHVQYSQVNITAEAIPMWGQCHQRQGDNVILFDSFNGTACMRCFHLKLHSANVLQVHTCPTCLDQCYLTEEAARHTCPTGDYFQRNYFKEITLFRTKELGGGNIRKIFCPITGQYTFMYDLYNQTDNRVECSPALSHLENCADRAGGPQLDVHFQGCSHQYNDVTFDCLGDWAGTDGQRFLALYDTSVLAGTDYRPQYRCALYKQDEQNGNVIIAFSSDSTCTTDLYNASYGHMTWNLTVVPSSPWPAQVTNSKCSFPYWSQGKWERFNINHNTLTYKDHTSFNTYTMRCVEAVDEGKLIVFSRNGCGEETYKCIQLKQRSRNVVEFQLGLTTSSFVNHSLCSDSNFLGNVWITQARLEGLQVSPCPVTGEYSGVIPDPNNVGLCARLASDQTHQEIMYFTVFDCDQQEVYEEREYQCLGQWEEDGVTYTYTQRKDFGTYECFVGSIVSNNDIYIKEAGEHCGRGINPKHMGMKLQTKGKQELNIRPPETTQPVTSWYVTSRPSSPTRPWKPITGAPPRHSASSKTSNSVGLFFLVTVTAVLLGC</sequence>
<evidence type="ECO:0000259" key="6">
    <source>
        <dbReference type="Pfam" id="PF23073"/>
    </source>
</evidence>
<evidence type="ECO:0000259" key="4">
    <source>
        <dbReference type="Pfam" id="PF23070"/>
    </source>
</evidence>
<accession>A0A1B6JX25</accession>
<proteinExistence type="predicted"/>
<feature type="domain" description="DUF7042" evidence="3">
    <location>
        <begin position="144"/>
        <end position="268"/>
    </location>
</feature>
<organism evidence="7">
    <name type="scientific">Homalodisca liturata</name>
    <dbReference type="NCBI Taxonomy" id="320908"/>
    <lineage>
        <taxon>Eukaryota</taxon>
        <taxon>Metazoa</taxon>
        <taxon>Ecdysozoa</taxon>
        <taxon>Arthropoda</taxon>
        <taxon>Hexapoda</taxon>
        <taxon>Insecta</taxon>
        <taxon>Pterygota</taxon>
        <taxon>Neoptera</taxon>
        <taxon>Paraneoptera</taxon>
        <taxon>Hemiptera</taxon>
        <taxon>Auchenorrhyncha</taxon>
        <taxon>Membracoidea</taxon>
        <taxon>Cicadellidae</taxon>
        <taxon>Cicadellinae</taxon>
        <taxon>Proconiini</taxon>
        <taxon>Homalodisca</taxon>
    </lineage>
</organism>
<protein>
    <submittedName>
        <fullName evidence="7">Uncharacterized protein</fullName>
    </submittedName>
</protein>
<feature type="region of interest" description="Disordered" evidence="1">
    <location>
        <begin position="535"/>
        <end position="563"/>
    </location>
</feature>
<evidence type="ECO:0000256" key="2">
    <source>
        <dbReference type="SAM" id="SignalP"/>
    </source>
</evidence>
<feature type="domain" description="DUF7043" evidence="4">
    <location>
        <begin position="290"/>
        <end position="392"/>
    </location>
</feature>
<feature type="compositionally biased region" description="Polar residues" evidence="1">
    <location>
        <begin position="535"/>
        <end position="545"/>
    </location>
</feature>
<feature type="signal peptide" evidence="2">
    <location>
        <begin position="1"/>
        <end position="18"/>
    </location>
</feature>
<dbReference type="Pfam" id="PF23070">
    <property type="entry name" value="DUF7043"/>
    <property type="match status" value="1"/>
</dbReference>
<reference evidence="7" key="1">
    <citation type="submission" date="2015-11" db="EMBL/GenBank/DDBJ databases">
        <title>De novo transcriptome assembly of four potential Pierce s Disease insect vectors from Arizona vineyards.</title>
        <authorList>
            <person name="Tassone E.E."/>
        </authorList>
    </citation>
    <scope>NUCLEOTIDE SEQUENCE</scope>
</reference>
<dbReference type="PANTHER" id="PTHR22255">
    <property type="entry name" value="LP06548P"/>
    <property type="match status" value="1"/>
</dbReference>
<dbReference type="InterPro" id="IPR055470">
    <property type="entry name" value="DUF7042"/>
</dbReference>
<evidence type="ECO:0000313" key="7">
    <source>
        <dbReference type="EMBL" id="JAT03756.1"/>
    </source>
</evidence>
<evidence type="ECO:0000259" key="5">
    <source>
        <dbReference type="Pfam" id="PF23071"/>
    </source>
</evidence>
<evidence type="ECO:0000256" key="1">
    <source>
        <dbReference type="SAM" id="MobiDB-lite"/>
    </source>
</evidence>
<dbReference type="InterPro" id="IPR055472">
    <property type="entry name" value="DUF7044"/>
</dbReference>
<dbReference type="InterPro" id="IPR055471">
    <property type="entry name" value="DUF7043"/>
</dbReference>
<gene>
    <name evidence="7" type="ORF">g.47907</name>
</gene>
<feature type="domain" description="DUF7044" evidence="5">
    <location>
        <begin position="19"/>
        <end position="117"/>
    </location>
</feature>
<dbReference type="InterPro" id="IPR055473">
    <property type="entry name" value="DUF7045"/>
</dbReference>